<accession>A0A8H6CIR7</accession>
<protein>
    <submittedName>
        <fullName evidence="1">Uncharacterized protein</fullName>
    </submittedName>
</protein>
<dbReference type="EMBL" id="JACCJB010000009">
    <property type="protein sequence ID" value="KAF6224237.1"/>
    <property type="molecule type" value="Genomic_DNA"/>
</dbReference>
<gene>
    <name evidence="1" type="ORF">HO133_010812</name>
</gene>
<dbReference type="AlphaFoldDB" id="A0A8H6CIR7"/>
<organism evidence="1 2">
    <name type="scientific">Letharia lupina</name>
    <dbReference type="NCBI Taxonomy" id="560253"/>
    <lineage>
        <taxon>Eukaryota</taxon>
        <taxon>Fungi</taxon>
        <taxon>Dikarya</taxon>
        <taxon>Ascomycota</taxon>
        <taxon>Pezizomycotina</taxon>
        <taxon>Lecanoromycetes</taxon>
        <taxon>OSLEUM clade</taxon>
        <taxon>Lecanoromycetidae</taxon>
        <taxon>Lecanorales</taxon>
        <taxon>Lecanorineae</taxon>
        <taxon>Parmeliaceae</taxon>
        <taxon>Letharia</taxon>
    </lineage>
</organism>
<dbReference type="Proteomes" id="UP000593566">
    <property type="component" value="Unassembled WGS sequence"/>
</dbReference>
<evidence type="ECO:0000313" key="2">
    <source>
        <dbReference type="Proteomes" id="UP000593566"/>
    </source>
</evidence>
<keyword evidence="2" id="KW-1185">Reference proteome</keyword>
<dbReference type="GeneID" id="59339202"/>
<name>A0A8H6CIR7_9LECA</name>
<evidence type="ECO:0000313" key="1">
    <source>
        <dbReference type="EMBL" id="KAF6224237.1"/>
    </source>
</evidence>
<comment type="caution">
    <text evidence="1">The sequence shown here is derived from an EMBL/GenBank/DDBJ whole genome shotgun (WGS) entry which is preliminary data.</text>
</comment>
<dbReference type="RefSeq" id="XP_037153297.1">
    <property type="nucleotide sequence ID" value="XM_037301663.1"/>
</dbReference>
<sequence>MTRAAKSATRIVPFAPRPFIIKMNSNLNLGRQYSELAISAINLNAESQAQDKSSLSYNRLFYLGKPVSEFYCNACQRTLGHIAPDKCDRCGPFAGNPRSLERKAVGFTQLPNGAMLGNYLVSEI</sequence>
<proteinExistence type="predicted"/>
<reference evidence="1 2" key="1">
    <citation type="journal article" date="2020" name="Genomics">
        <title>Complete, high-quality genomes from long-read metagenomic sequencing of two wolf lichen thalli reveals enigmatic genome architecture.</title>
        <authorList>
            <person name="McKenzie S.K."/>
            <person name="Walston R.F."/>
            <person name="Allen J.L."/>
        </authorList>
    </citation>
    <scope>NUCLEOTIDE SEQUENCE [LARGE SCALE GENOMIC DNA]</scope>
    <source>
        <strain evidence="1">WasteWater1</strain>
    </source>
</reference>